<evidence type="ECO:0000256" key="4">
    <source>
        <dbReference type="RuleBase" id="RU003719"/>
    </source>
</evidence>
<dbReference type="InterPro" id="IPR029752">
    <property type="entry name" value="D-isomer_DH_CS1"/>
</dbReference>
<dbReference type="STRING" id="1217970.SAMN05444002_2807"/>
<dbReference type="PANTHER" id="PTHR10996">
    <property type="entry name" value="2-HYDROXYACID DEHYDROGENASE-RELATED"/>
    <property type="match status" value="1"/>
</dbReference>
<keyword evidence="2 4" id="KW-0560">Oxidoreductase</keyword>
<evidence type="ECO:0000256" key="3">
    <source>
        <dbReference type="ARBA" id="ARBA00023027"/>
    </source>
</evidence>
<comment type="similarity">
    <text evidence="4">Belongs to the D-isomer specific 2-hydroxyacid dehydrogenase family.</text>
</comment>
<evidence type="ECO:0000313" key="8">
    <source>
        <dbReference type="Proteomes" id="UP000184932"/>
    </source>
</evidence>
<protein>
    <submittedName>
        <fullName evidence="7">Lactate dehydrogenase</fullName>
    </submittedName>
</protein>
<evidence type="ECO:0000259" key="5">
    <source>
        <dbReference type="Pfam" id="PF00389"/>
    </source>
</evidence>
<gene>
    <name evidence="7" type="ORF">SAMN05444002_2807</name>
</gene>
<dbReference type="GO" id="GO:0016618">
    <property type="term" value="F:hydroxypyruvate reductase [NAD(P)H] activity"/>
    <property type="evidence" value="ECO:0007669"/>
    <property type="project" value="TreeGrafter"/>
</dbReference>
<evidence type="ECO:0000256" key="2">
    <source>
        <dbReference type="ARBA" id="ARBA00023002"/>
    </source>
</evidence>
<feature type="domain" description="D-isomer specific 2-hydroxyacid dehydrogenase NAD-binding" evidence="6">
    <location>
        <begin position="103"/>
        <end position="276"/>
    </location>
</feature>
<dbReference type="GO" id="GO:0005829">
    <property type="term" value="C:cytosol"/>
    <property type="evidence" value="ECO:0007669"/>
    <property type="project" value="TreeGrafter"/>
</dbReference>
<dbReference type="FunFam" id="3.40.50.720:FF:000213">
    <property type="entry name" value="Putative 2-hydroxyacid dehydrogenase"/>
    <property type="match status" value="1"/>
</dbReference>
<dbReference type="Gene3D" id="3.40.50.720">
    <property type="entry name" value="NAD(P)-binding Rossmann-like Domain"/>
    <property type="match status" value="2"/>
</dbReference>
<accession>A0A1N6GV29</accession>
<organism evidence="7 8">
    <name type="scientific">Vannielia litorea</name>
    <dbReference type="NCBI Taxonomy" id="1217970"/>
    <lineage>
        <taxon>Bacteria</taxon>
        <taxon>Pseudomonadati</taxon>
        <taxon>Pseudomonadota</taxon>
        <taxon>Alphaproteobacteria</taxon>
        <taxon>Rhodobacterales</taxon>
        <taxon>Paracoccaceae</taxon>
        <taxon>Vannielia</taxon>
    </lineage>
</organism>
<dbReference type="AlphaFoldDB" id="A0A1N6GV29"/>
<name>A0A1N6GV29_9RHOB</name>
<dbReference type="InterPro" id="IPR006140">
    <property type="entry name" value="D-isomer_DH_NAD-bd"/>
</dbReference>
<keyword evidence="1" id="KW-0521">NADP</keyword>
<dbReference type="Pfam" id="PF02826">
    <property type="entry name" value="2-Hacid_dh_C"/>
    <property type="match status" value="1"/>
</dbReference>
<dbReference type="GO" id="GO:0030267">
    <property type="term" value="F:glyoxylate reductase (NADPH) activity"/>
    <property type="evidence" value="ECO:0007669"/>
    <property type="project" value="TreeGrafter"/>
</dbReference>
<dbReference type="InterPro" id="IPR036291">
    <property type="entry name" value="NAD(P)-bd_dom_sf"/>
</dbReference>
<proteinExistence type="inferred from homology"/>
<dbReference type="RefSeq" id="WP_074256782.1">
    <property type="nucleotide sequence ID" value="NZ_FSRL01000001.1"/>
</dbReference>
<feature type="domain" description="D-isomer specific 2-hydroxyacid dehydrogenase catalytic" evidence="5">
    <location>
        <begin position="35"/>
        <end position="307"/>
    </location>
</feature>
<dbReference type="GO" id="GO:0051287">
    <property type="term" value="F:NAD binding"/>
    <property type="evidence" value="ECO:0007669"/>
    <property type="project" value="InterPro"/>
</dbReference>
<sequence>MSKAKILIPKIFPTSRDRINGYDAVYAEVLKEGVPGLSEVRAIALAGQQKIGEAELELMPKLELIAKFGVGYDSVDVDAASRRNIVVTNTPDVLTDEVADLALGLLIAAVRRIPQAERFLREGRWRNGETFPLSPSLRGLKAGIVGLGRIGEAIAQRLRGMNMEVVYCNRRQKPGCDLEYYADLTQMAADVQVLIVATPGGGETDKLISREVIAALGQHGTLVNIARGTVVDEDALVEALKNGRLLAAGLDVFAKEPKVPDDLLQLDNVVLLPHVGSGAIKTRQDMGDLVFDNLDSWFAGRGAITPVR</sequence>
<dbReference type="SUPFAM" id="SSF51735">
    <property type="entry name" value="NAD(P)-binding Rossmann-fold domains"/>
    <property type="match status" value="1"/>
</dbReference>
<evidence type="ECO:0000313" key="7">
    <source>
        <dbReference type="EMBL" id="SIO11393.1"/>
    </source>
</evidence>
<evidence type="ECO:0000256" key="1">
    <source>
        <dbReference type="ARBA" id="ARBA00022857"/>
    </source>
</evidence>
<dbReference type="PANTHER" id="PTHR10996:SF178">
    <property type="entry name" value="2-HYDROXYACID DEHYDROGENASE YGL185C-RELATED"/>
    <property type="match status" value="1"/>
</dbReference>
<keyword evidence="3" id="KW-0520">NAD</keyword>
<dbReference type="PROSITE" id="PS00065">
    <property type="entry name" value="D_2_HYDROXYACID_DH_1"/>
    <property type="match status" value="1"/>
</dbReference>
<evidence type="ECO:0000259" key="6">
    <source>
        <dbReference type="Pfam" id="PF02826"/>
    </source>
</evidence>
<dbReference type="InterPro" id="IPR006139">
    <property type="entry name" value="D-isomer_2_OHA_DH_cat_dom"/>
</dbReference>
<dbReference type="InterPro" id="IPR050223">
    <property type="entry name" value="D-isomer_2-hydroxyacid_DH"/>
</dbReference>
<keyword evidence="8" id="KW-1185">Reference proteome</keyword>
<dbReference type="SUPFAM" id="SSF52283">
    <property type="entry name" value="Formate/glycerate dehydrogenase catalytic domain-like"/>
    <property type="match status" value="1"/>
</dbReference>
<reference evidence="8" key="1">
    <citation type="submission" date="2016-11" db="EMBL/GenBank/DDBJ databases">
        <authorList>
            <person name="Varghese N."/>
            <person name="Submissions S."/>
        </authorList>
    </citation>
    <scope>NUCLEOTIDE SEQUENCE [LARGE SCALE GENOMIC DNA]</scope>
    <source>
        <strain evidence="8">DSM 29440</strain>
    </source>
</reference>
<dbReference type="EMBL" id="FSRL01000001">
    <property type="protein sequence ID" value="SIO11393.1"/>
    <property type="molecule type" value="Genomic_DNA"/>
</dbReference>
<dbReference type="CDD" id="cd12156">
    <property type="entry name" value="HPPR"/>
    <property type="match status" value="1"/>
</dbReference>
<dbReference type="Pfam" id="PF00389">
    <property type="entry name" value="2-Hacid_dh"/>
    <property type="match status" value="1"/>
</dbReference>
<dbReference type="Proteomes" id="UP000184932">
    <property type="component" value="Unassembled WGS sequence"/>
</dbReference>